<reference evidence="2 3" key="1">
    <citation type="submission" date="2017-02" db="EMBL/GenBank/DDBJ databases">
        <title>Complete genome sequences of Mycobacterium kansasii strains isolated from rhesus macaques.</title>
        <authorList>
            <person name="Panda A."/>
            <person name="Nagaraj S."/>
            <person name="Zhao X."/>
            <person name="Tettelin H."/>
            <person name="Detolla L.J."/>
        </authorList>
    </citation>
    <scope>NUCLEOTIDE SEQUENCE [LARGE SCALE GENOMIC DNA]</scope>
    <source>
        <strain evidence="2 3">11-3469</strain>
    </source>
</reference>
<dbReference type="EMBL" id="MVBN01000012">
    <property type="protein sequence ID" value="OOK64828.1"/>
    <property type="molecule type" value="Genomic_DNA"/>
</dbReference>
<dbReference type="Proteomes" id="UP000188532">
    <property type="component" value="Unassembled WGS sequence"/>
</dbReference>
<organism evidence="2 3">
    <name type="scientific">Mycobacterium kansasii</name>
    <dbReference type="NCBI Taxonomy" id="1768"/>
    <lineage>
        <taxon>Bacteria</taxon>
        <taxon>Bacillati</taxon>
        <taxon>Actinomycetota</taxon>
        <taxon>Actinomycetes</taxon>
        <taxon>Mycobacteriales</taxon>
        <taxon>Mycobacteriaceae</taxon>
        <taxon>Mycobacterium</taxon>
    </lineage>
</organism>
<accession>A0A1V3WDH7</accession>
<dbReference type="AlphaFoldDB" id="A0A1V3WDH7"/>
<evidence type="ECO:0000313" key="2">
    <source>
        <dbReference type="EMBL" id="OOK64828.1"/>
    </source>
</evidence>
<sequence>MVEHAARSGYGCPSSEWDGWKMPERPERGRNRRTLRTLVIHVPSIRRRVYDVAGGQRCHI</sequence>
<evidence type="ECO:0000313" key="3">
    <source>
        <dbReference type="Proteomes" id="UP000188532"/>
    </source>
</evidence>
<evidence type="ECO:0000256" key="1">
    <source>
        <dbReference type="SAM" id="MobiDB-lite"/>
    </source>
</evidence>
<proteinExistence type="predicted"/>
<comment type="caution">
    <text evidence="2">The sequence shown here is derived from an EMBL/GenBank/DDBJ whole genome shotgun (WGS) entry which is preliminary data.</text>
</comment>
<feature type="region of interest" description="Disordered" evidence="1">
    <location>
        <begin position="1"/>
        <end position="28"/>
    </location>
</feature>
<name>A0A1V3WDH7_MYCKA</name>
<protein>
    <submittedName>
        <fullName evidence="2">Uncharacterized protein</fullName>
    </submittedName>
</protein>
<feature type="compositionally biased region" description="Basic and acidic residues" evidence="1">
    <location>
        <begin position="18"/>
        <end position="28"/>
    </location>
</feature>
<gene>
    <name evidence="2" type="ORF">BZL29_8162</name>
</gene>